<protein>
    <submittedName>
        <fullName evidence="1">Protein-disulfide isomerase</fullName>
    </submittedName>
</protein>
<proteinExistence type="predicted"/>
<dbReference type="PANTHER" id="PTHR13887">
    <property type="entry name" value="GLUTATHIONE S-TRANSFERASE KAPPA"/>
    <property type="match status" value="1"/>
</dbReference>
<dbReference type="InterPro" id="IPR036249">
    <property type="entry name" value="Thioredoxin-like_sf"/>
</dbReference>
<dbReference type="PANTHER" id="PTHR13887:SF54">
    <property type="entry name" value="DSBA FAMILY PROTEIN"/>
    <property type="match status" value="1"/>
</dbReference>
<evidence type="ECO:0000313" key="1">
    <source>
        <dbReference type="EMBL" id="RHX93242.1"/>
    </source>
</evidence>
<reference evidence="2" key="1">
    <citation type="submission" date="2018-05" db="EMBL/GenBank/DDBJ databases">
        <title>Leptospira yasudae sp. nov. and Leptospira stimsonii sp. nov., two pathogenic species of the genus Leptospira isolated from environmental sources.</title>
        <authorList>
            <person name="Casanovas-Massana A."/>
            <person name="Hamond C."/>
            <person name="Santos L.A."/>
            <person name="Hacker K.P."/>
            <person name="Balassiano I."/>
            <person name="Medeiros M.A."/>
            <person name="Reis M.G."/>
            <person name="Ko A.I."/>
            <person name="Wunder E.A."/>
        </authorList>
    </citation>
    <scope>NUCLEOTIDE SEQUENCE [LARGE SCALE GENOMIC DNA]</scope>
    <source>
        <strain evidence="2">Yale</strain>
    </source>
</reference>
<dbReference type="Pfam" id="PF13743">
    <property type="entry name" value="Thioredoxin_5"/>
    <property type="match status" value="1"/>
</dbReference>
<dbReference type="Proteomes" id="UP000265798">
    <property type="component" value="Unassembled WGS sequence"/>
</dbReference>
<dbReference type="AlphaFoldDB" id="A0A396ZC77"/>
<dbReference type="SUPFAM" id="SSF52833">
    <property type="entry name" value="Thioredoxin-like"/>
    <property type="match status" value="1"/>
</dbReference>
<dbReference type="Gene3D" id="1.10.472.60">
    <property type="entry name" value="putative protein disulfide isomerase domain"/>
    <property type="match status" value="1"/>
</dbReference>
<dbReference type="GO" id="GO:0016853">
    <property type="term" value="F:isomerase activity"/>
    <property type="evidence" value="ECO:0007669"/>
    <property type="project" value="UniProtKB-KW"/>
</dbReference>
<dbReference type="OrthoDB" id="9799122at2"/>
<accession>A0A396ZC77</accession>
<keyword evidence="1" id="KW-0413">Isomerase</keyword>
<dbReference type="RefSeq" id="WP_118968031.1">
    <property type="nucleotide sequence ID" value="NZ_QHCT01000001.1"/>
</dbReference>
<evidence type="ECO:0000313" key="2">
    <source>
        <dbReference type="Proteomes" id="UP000265798"/>
    </source>
</evidence>
<name>A0A396ZC77_9LEPT</name>
<dbReference type="CDD" id="cd03025">
    <property type="entry name" value="DsbA_FrnE_like"/>
    <property type="match status" value="1"/>
</dbReference>
<sequence length="216" mass="24861">MQQNDSLQHSILYAVDPLCPWSYGFAPVFERIQEEYKDKIRFSLVLGGLRFGESAELLTPELARILKHEWKDAEALTKQSFQLGILEQKDFRYDSFPACRAVISAQKINPEITFQYLHTLSKTFFYGNQDPTSAETFFKIAETVGIPKKEFQSVFEDKDTEMETQNDFYFGFSLGVSAFPSLVFSDGAESGILARGYHSYEQLDSILKDYFRAVRF</sequence>
<dbReference type="Gene3D" id="3.40.30.10">
    <property type="entry name" value="Glutaredoxin"/>
    <property type="match status" value="1"/>
</dbReference>
<comment type="caution">
    <text evidence="1">The sequence shown here is derived from an EMBL/GenBank/DDBJ whole genome shotgun (WGS) entry which is preliminary data.</text>
</comment>
<organism evidence="1 2">
    <name type="scientific">Leptospira stimsonii</name>
    <dbReference type="NCBI Taxonomy" id="2202203"/>
    <lineage>
        <taxon>Bacteria</taxon>
        <taxon>Pseudomonadati</taxon>
        <taxon>Spirochaetota</taxon>
        <taxon>Spirochaetia</taxon>
        <taxon>Leptospirales</taxon>
        <taxon>Leptospiraceae</taxon>
        <taxon>Leptospira</taxon>
    </lineage>
</organism>
<dbReference type="EMBL" id="QHCT01000001">
    <property type="protein sequence ID" value="RHX93242.1"/>
    <property type="molecule type" value="Genomic_DNA"/>
</dbReference>
<gene>
    <name evidence="1" type="ORF">DLM75_07540</name>
</gene>